<dbReference type="EMBL" id="AOIC01000116">
    <property type="protein sequence ID" value="ELY63323.1"/>
    <property type="molecule type" value="Genomic_DNA"/>
</dbReference>
<feature type="region of interest" description="Disordered" evidence="1">
    <location>
        <begin position="1"/>
        <end position="22"/>
    </location>
</feature>
<reference evidence="2 3" key="1">
    <citation type="journal article" date="2014" name="PLoS Genet.">
        <title>Phylogenetically driven sequencing of extremely halophilic archaea reveals strategies for static and dynamic osmo-response.</title>
        <authorList>
            <person name="Becker E.A."/>
            <person name="Seitzer P.M."/>
            <person name="Tritt A."/>
            <person name="Larsen D."/>
            <person name="Krusor M."/>
            <person name="Yao A.I."/>
            <person name="Wu D."/>
            <person name="Madern D."/>
            <person name="Eisen J.A."/>
            <person name="Darling A.E."/>
            <person name="Facciotti M.T."/>
        </authorList>
    </citation>
    <scope>NUCLEOTIDE SEQUENCE [LARGE SCALE GENOMIC DNA]</scope>
    <source>
        <strain evidence="2 3">SP2</strain>
    </source>
</reference>
<gene>
    <name evidence="2" type="ORF">C490_16294</name>
</gene>
<evidence type="ECO:0000313" key="2">
    <source>
        <dbReference type="EMBL" id="ELY63323.1"/>
    </source>
</evidence>
<evidence type="ECO:0000256" key="1">
    <source>
        <dbReference type="SAM" id="MobiDB-lite"/>
    </source>
</evidence>
<sequence length="48" mass="5381">MENTDADEYAPVTPAEGTTAEWNERGWGWIEQMEEVTIPSLRQALGAE</sequence>
<proteinExistence type="predicted"/>
<comment type="caution">
    <text evidence="2">The sequence shown here is derived from an EMBL/GenBank/DDBJ whole genome shotgun (WGS) entry which is preliminary data.</text>
</comment>
<name>L9XRR2_NATGS</name>
<dbReference type="AlphaFoldDB" id="L9XRR2"/>
<organism evidence="2 3">
    <name type="scientific">Natronobacterium gregoryi (strain ATCC 43098 / DSM 3393 / CCM 3738 / CIP 104747 / IAM 13177 / JCM 8860 / NBRC 102187 / NCIMB 2189 / SP2)</name>
    <dbReference type="NCBI Taxonomy" id="797304"/>
    <lineage>
        <taxon>Archaea</taxon>
        <taxon>Methanobacteriati</taxon>
        <taxon>Methanobacteriota</taxon>
        <taxon>Stenosarchaea group</taxon>
        <taxon>Halobacteria</taxon>
        <taxon>Halobacteriales</taxon>
        <taxon>Natrialbaceae</taxon>
        <taxon>Natronobacterium</taxon>
    </lineage>
</organism>
<evidence type="ECO:0000313" key="3">
    <source>
        <dbReference type="Proteomes" id="UP000011613"/>
    </source>
</evidence>
<dbReference type="Proteomes" id="UP000011613">
    <property type="component" value="Unassembled WGS sequence"/>
</dbReference>
<accession>L9XRR2</accession>
<protein>
    <submittedName>
        <fullName evidence="2">Metal ABC transporter substrate-binding protein</fullName>
    </submittedName>
</protein>